<accession>A0A834Z117</accession>
<dbReference type="OMA" id="CANEYQH"/>
<dbReference type="OrthoDB" id="19232at2759"/>
<dbReference type="PANTHER" id="PTHR46087:SF9">
    <property type="entry name" value="ARM REPEAT SUPERFAMILY PROTEIN"/>
    <property type="match status" value="1"/>
</dbReference>
<evidence type="ECO:0000313" key="1">
    <source>
        <dbReference type="EMBL" id="KAF8396143.1"/>
    </source>
</evidence>
<organism evidence="1 2">
    <name type="scientific">Tetracentron sinense</name>
    <name type="common">Spur-leaf</name>
    <dbReference type="NCBI Taxonomy" id="13715"/>
    <lineage>
        <taxon>Eukaryota</taxon>
        <taxon>Viridiplantae</taxon>
        <taxon>Streptophyta</taxon>
        <taxon>Embryophyta</taxon>
        <taxon>Tracheophyta</taxon>
        <taxon>Spermatophyta</taxon>
        <taxon>Magnoliopsida</taxon>
        <taxon>Trochodendrales</taxon>
        <taxon>Trochodendraceae</taxon>
        <taxon>Tetracentron</taxon>
    </lineage>
</organism>
<reference evidence="1 2" key="1">
    <citation type="submission" date="2020-04" db="EMBL/GenBank/DDBJ databases">
        <title>Plant Genome Project.</title>
        <authorList>
            <person name="Zhang R.-G."/>
        </authorList>
    </citation>
    <scope>NUCLEOTIDE SEQUENCE [LARGE SCALE GENOMIC DNA]</scope>
    <source>
        <strain evidence="1">YNK0</strain>
        <tissue evidence="1">Leaf</tissue>
    </source>
</reference>
<dbReference type="EMBL" id="JABCRI010000012">
    <property type="protein sequence ID" value="KAF8396143.1"/>
    <property type="molecule type" value="Genomic_DNA"/>
</dbReference>
<gene>
    <name evidence="1" type="ORF">HHK36_017756</name>
</gene>
<dbReference type="Proteomes" id="UP000655225">
    <property type="component" value="Unassembled WGS sequence"/>
</dbReference>
<sequence>MIIFSSKAYNLFPLVPFAKAALTDRTVDPFLHLVEDCKLQAVNTGSDHPKKLYGSDEDNNAALKSLSALEITENQTKESFASLIVKSLGKLSDPESSTIREQLLNEFFPDDVCPLGAQMFMEMPQVHQLGSRGNKSLEEVAPPIFTIDDDVFPDAFENQTNPNSQLAVGTPNLLSVNQLLESVWNCVMILKVLETACQVGRFSVSTTSDMPYKEMASHCEALLMGKQQKMSTFMSALQKQENLISFSSQDHKDEVKNMSSYSHFEVGFPVISNPFLDQNVTAYLHKQSISTGPMLCANEYQHHPQFFRLPASTPYYNFLKAAGC</sequence>
<keyword evidence="2" id="KW-1185">Reference proteome</keyword>
<proteinExistence type="predicted"/>
<dbReference type="PANTHER" id="PTHR46087">
    <property type="entry name" value="PUTATIVE, EXPRESSED-RELATED"/>
    <property type="match status" value="1"/>
</dbReference>
<name>A0A834Z117_TETSI</name>
<comment type="caution">
    <text evidence="1">The sequence shown here is derived from an EMBL/GenBank/DDBJ whole genome shotgun (WGS) entry which is preliminary data.</text>
</comment>
<dbReference type="InterPro" id="IPR055296">
    <property type="entry name" value="SRL2-like"/>
</dbReference>
<protein>
    <submittedName>
        <fullName evidence="1">Uncharacterized protein</fullName>
    </submittedName>
</protein>
<evidence type="ECO:0000313" key="2">
    <source>
        <dbReference type="Proteomes" id="UP000655225"/>
    </source>
</evidence>
<dbReference type="AlphaFoldDB" id="A0A834Z117"/>